<dbReference type="EMBL" id="JAAQHG020000003">
    <property type="protein sequence ID" value="KAL1589956.1"/>
    <property type="molecule type" value="Genomic_DNA"/>
</dbReference>
<dbReference type="GeneID" id="96002815"/>
<dbReference type="GO" id="GO:0015087">
    <property type="term" value="F:cobalt ion transmembrane transporter activity"/>
    <property type="evidence" value="ECO:0007669"/>
    <property type="project" value="TreeGrafter"/>
</dbReference>
<organism evidence="8 9">
    <name type="scientific">Cladosporium halotolerans</name>
    <dbReference type="NCBI Taxonomy" id="1052096"/>
    <lineage>
        <taxon>Eukaryota</taxon>
        <taxon>Fungi</taxon>
        <taxon>Dikarya</taxon>
        <taxon>Ascomycota</taxon>
        <taxon>Pezizomycotina</taxon>
        <taxon>Dothideomycetes</taxon>
        <taxon>Dothideomycetidae</taxon>
        <taxon>Cladosporiales</taxon>
        <taxon>Cladosporiaceae</taxon>
        <taxon>Cladosporium</taxon>
    </lineage>
</organism>
<evidence type="ECO:0000256" key="7">
    <source>
        <dbReference type="SAM" id="Phobius"/>
    </source>
</evidence>
<dbReference type="GO" id="GO:0015095">
    <property type="term" value="F:magnesium ion transmembrane transporter activity"/>
    <property type="evidence" value="ECO:0007669"/>
    <property type="project" value="TreeGrafter"/>
</dbReference>
<evidence type="ECO:0000313" key="8">
    <source>
        <dbReference type="EMBL" id="KAL1589956.1"/>
    </source>
</evidence>
<evidence type="ECO:0000256" key="2">
    <source>
        <dbReference type="ARBA" id="ARBA00022692"/>
    </source>
</evidence>
<name>A0AB34L319_9PEZI</name>
<feature type="region of interest" description="Disordered" evidence="6">
    <location>
        <begin position="606"/>
        <end position="630"/>
    </location>
</feature>
<protein>
    <submittedName>
        <fullName evidence="8">Uncharacterized protein</fullName>
    </submittedName>
</protein>
<feature type="transmembrane region" description="Helical" evidence="7">
    <location>
        <begin position="558"/>
        <end position="579"/>
    </location>
</feature>
<keyword evidence="4 7" id="KW-0472">Membrane</keyword>
<feature type="compositionally biased region" description="Basic and acidic residues" evidence="6">
    <location>
        <begin position="447"/>
        <end position="459"/>
    </location>
</feature>
<evidence type="ECO:0000256" key="5">
    <source>
        <dbReference type="SAM" id="Coils"/>
    </source>
</evidence>
<proteinExistence type="predicted"/>
<gene>
    <name evidence="8" type="ORF">WHR41_01371</name>
</gene>
<evidence type="ECO:0000256" key="4">
    <source>
        <dbReference type="ARBA" id="ARBA00023136"/>
    </source>
</evidence>
<keyword evidence="9" id="KW-1185">Reference proteome</keyword>
<keyword evidence="5" id="KW-0175">Coiled coil</keyword>
<dbReference type="PANTHER" id="PTHR46494:SF1">
    <property type="entry name" value="CORA FAMILY METAL ION TRANSPORTER (EUROFUNG)"/>
    <property type="match status" value="1"/>
</dbReference>
<accession>A0AB34L319</accession>
<dbReference type="GO" id="GO:0000287">
    <property type="term" value="F:magnesium ion binding"/>
    <property type="evidence" value="ECO:0007669"/>
    <property type="project" value="TreeGrafter"/>
</dbReference>
<evidence type="ECO:0000256" key="3">
    <source>
        <dbReference type="ARBA" id="ARBA00022989"/>
    </source>
</evidence>
<evidence type="ECO:0000313" key="9">
    <source>
        <dbReference type="Proteomes" id="UP000803884"/>
    </source>
</evidence>
<keyword evidence="2 7" id="KW-0812">Transmembrane</keyword>
<comment type="subcellular location">
    <subcellularLocation>
        <location evidence="1">Cell membrane</location>
        <topology evidence="1">Multi-pass membrane protein</topology>
    </subcellularLocation>
</comment>
<feature type="coiled-coil region" evidence="5">
    <location>
        <begin position="479"/>
        <end position="506"/>
    </location>
</feature>
<comment type="caution">
    <text evidence="8">The sequence shown here is derived from an EMBL/GenBank/DDBJ whole genome shotgun (WGS) entry which is preliminary data.</text>
</comment>
<dbReference type="PANTHER" id="PTHR46494">
    <property type="entry name" value="CORA FAMILY METAL ION TRANSPORTER (EUROFUNG)"/>
    <property type="match status" value="1"/>
</dbReference>
<dbReference type="InterPro" id="IPR045863">
    <property type="entry name" value="CorA_TM1_TM2"/>
</dbReference>
<dbReference type="AlphaFoldDB" id="A0AB34L319"/>
<reference evidence="8 9" key="1">
    <citation type="journal article" date="2020" name="Microbiol. Resour. Announc.">
        <title>Draft Genome Sequence of a Cladosporium Species Isolated from the Mesophotic Ascidian Didemnum maculosum.</title>
        <authorList>
            <person name="Gioti A."/>
            <person name="Siaperas R."/>
            <person name="Nikolaivits E."/>
            <person name="Le Goff G."/>
            <person name="Ouazzani J."/>
            <person name="Kotoulas G."/>
            <person name="Topakas E."/>
        </authorList>
    </citation>
    <scope>NUCLEOTIDE SEQUENCE [LARGE SCALE GENOMIC DNA]</scope>
    <source>
        <strain evidence="8 9">TM138-S3</strain>
    </source>
</reference>
<dbReference type="GO" id="GO:0050897">
    <property type="term" value="F:cobalt ion binding"/>
    <property type="evidence" value="ECO:0007669"/>
    <property type="project" value="TreeGrafter"/>
</dbReference>
<dbReference type="InterPro" id="IPR002523">
    <property type="entry name" value="MgTranspt_CorA/ZnTranspt_ZntB"/>
</dbReference>
<dbReference type="Gene3D" id="1.20.58.340">
    <property type="entry name" value="Magnesium transport protein CorA, transmembrane region"/>
    <property type="match status" value="1"/>
</dbReference>
<dbReference type="GO" id="GO:0005886">
    <property type="term" value="C:plasma membrane"/>
    <property type="evidence" value="ECO:0007669"/>
    <property type="project" value="UniProtKB-SubCell"/>
</dbReference>
<keyword evidence="3 7" id="KW-1133">Transmembrane helix</keyword>
<dbReference type="Pfam" id="PF01544">
    <property type="entry name" value="CorA"/>
    <property type="match status" value="1"/>
</dbReference>
<dbReference type="Proteomes" id="UP000803884">
    <property type="component" value="Unassembled WGS sequence"/>
</dbReference>
<dbReference type="RefSeq" id="XP_069233061.1">
    <property type="nucleotide sequence ID" value="XM_069369977.1"/>
</dbReference>
<feature type="region of interest" description="Disordered" evidence="6">
    <location>
        <begin position="436"/>
        <end position="464"/>
    </location>
</feature>
<dbReference type="SUPFAM" id="SSF144083">
    <property type="entry name" value="Magnesium transport protein CorA, transmembrane region"/>
    <property type="match status" value="1"/>
</dbReference>
<evidence type="ECO:0000256" key="6">
    <source>
        <dbReference type="SAM" id="MobiDB-lite"/>
    </source>
</evidence>
<feature type="compositionally biased region" description="Basic and acidic residues" evidence="6">
    <location>
        <begin position="620"/>
        <end position="630"/>
    </location>
</feature>
<evidence type="ECO:0000256" key="1">
    <source>
        <dbReference type="ARBA" id="ARBA00004651"/>
    </source>
</evidence>
<feature type="compositionally biased region" description="Polar residues" evidence="6">
    <location>
        <begin position="606"/>
        <end position="619"/>
    </location>
</feature>
<feature type="transmembrane region" description="Helical" evidence="7">
    <location>
        <begin position="522"/>
        <end position="546"/>
    </location>
</feature>
<sequence>MPVDWRATPADAERLPYDYDADPSWRAKPLTPARVLVYDVGLESLRANRGPMLEVSERPPSSLVPDDAATTKAAGIARATDAAANPIEERRFRRLEDEFGWIRHFRLDEAKENSQGSQGGTHCRWIHCSSKYPDYLYGFLYALTKDTDAVSDCLELLHVNVQQNQRFSKHGKYFVPFAAPLVSRTQQGDAPSYPMLVCTPWLDWSINGKIPPLRFQVDRKEGYHSSKSSRHPLRSILAHYFRLEDTRERERSQVFTKHKPWTTDREIDLKIRQWYGHYPSALNVDEVWILAIDAKHIVTFSSNQTWKSRWPPQQLPSRISDVAFRDVRNVFYRAQQHGTNDYSAMTHIVTCLAGAVGMMHRSFWQDLSLCLTDRYAGHLGHLQYRLHRSASTKLVMDLLACQEELNIVIQITKQQLDLVNQLQEFMGDNHSRIDRVFSSKPSSTNDTGRKPSVDHKKSTPLDPTSTYRHLTASSFNDPIAKLQDNLQRELTDLEDLRDNANTLVSRTIQLVNIRLEDHGKAILVFTVVTIIFLPLNFVTSFFGMNTRDIRDMDATQSLFWLVAVCVTIGVLGIAIFFAFQGGNILEHVNLWLDARWERSAESSNAALQRHSTFSLGSQKNDTDKTQEPKS</sequence>